<accession>A0A1H5UFP9</accession>
<sequence>MNDNIAIRSQSERKKKYIPPLLRMIILELEDGIAAGSALVRPGYESSIIEEEWETGNDIEGEFAW</sequence>
<dbReference type="AlphaFoldDB" id="A0A1H5UFP9"/>
<dbReference type="EMBL" id="FNUT01000002">
    <property type="protein sequence ID" value="SEF73181.1"/>
    <property type="molecule type" value="Genomic_DNA"/>
</dbReference>
<gene>
    <name evidence="1" type="ORF">SAMN05421877_102261</name>
</gene>
<organism evidence="1 2">
    <name type="scientific">Sphingobacterium lactis</name>
    <dbReference type="NCBI Taxonomy" id="797291"/>
    <lineage>
        <taxon>Bacteria</taxon>
        <taxon>Pseudomonadati</taxon>
        <taxon>Bacteroidota</taxon>
        <taxon>Sphingobacteriia</taxon>
        <taxon>Sphingobacteriales</taxon>
        <taxon>Sphingobacteriaceae</taxon>
        <taxon>Sphingobacterium</taxon>
    </lineage>
</organism>
<proteinExistence type="predicted"/>
<protein>
    <submittedName>
        <fullName evidence="1">Uncharacterized protein</fullName>
    </submittedName>
</protein>
<name>A0A1H5UFP9_9SPHI</name>
<dbReference type="OrthoDB" id="711530at2"/>
<reference evidence="2" key="1">
    <citation type="submission" date="2016-10" db="EMBL/GenBank/DDBJ databases">
        <authorList>
            <person name="Varghese N."/>
            <person name="Submissions S."/>
        </authorList>
    </citation>
    <scope>NUCLEOTIDE SEQUENCE [LARGE SCALE GENOMIC DNA]</scope>
    <source>
        <strain evidence="2">DSM 22361</strain>
    </source>
</reference>
<dbReference type="Proteomes" id="UP000236731">
    <property type="component" value="Unassembled WGS sequence"/>
</dbReference>
<evidence type="ECO:0000313" key="1">
    <source>
        <dbReference type="EMBL" id="SEF73181.1"/>
    </source>
</evidence>
<keyword evidence="2" id="KW-1185">Reference proteome</keyword>
<dbReference type="RefSeq" id="WP_103905274.1">
    <property type="nucleotide sequence ID" value="NZ_CP049246.1"/>
</dbReference>
<evidence type="ECO:0000313" key="2">
    <source>
        <dbReference type="Proteomes" id="UP000236731"/>
    </source>
</evidence>